<dbReference type="AlphaFoldDB" id="A0A2S5CIS9"/>
<sequence>MFAGKRHQTGCGNGKLAGEAKQYALGQITGSPRPLKTVLAQLAEKWGAWSVSAPSNDRVPFSEKAARVNPVRFGDMGYYGSHSFLFTRNSASSPESFINVSNLAMSASGYKTPAI</sequence>
<dbReference type="EMBL" id="PGFZ01000009">
    <property type="protein sequence ID" value="POZ50699.1"/>
    <property type="molecule type" value="Genomic_DNA"/>
</dbReference>
<proteinExistence type="predicted"/>
<gene>
    <name evidence="1" type="ORF">AADEFJLK_03596</name>
</gene>
<reference evidence="1 2" key="1">
    <citation type="submission" date="2017-11" db="EMBL/GenBank/DDBJ databases">
        <title>Draft Genome Sequence of Methylobacter psychrotolerans Sph1T, an Obligate Methanotroph from Low-Temperature Environments.</title>
        <authorList>
            <person name="Oshkin I.Y."/>
            <person name="Miroshnikov K."/>
            <person name="Belova S.E."/>
            <person name="Korzhenkov A."/>
            <person name="Toshchakov S.V."/>
            <person name="Dedysh S.N."/>
        </authorList>
    </citation>
    <scope>NUCLEOTIDE SEQUENCE [LARGE SCALE GENOMIC DNA]</scope>
    <source>
        <strain evidence="1 2">Sph1</strain>
    </source>
</reference>
<accession>A0A2S5CIS9</accession>
<dbReference type="Proteomes" id="UP000237423">
    <property type="component" value="Unassembled WGS sequence"/>
</dbReference>
<comment type="caution">
    <text evidence="1">The sequence shown here is derived from an EMBL/GenBank/DDBJ whole genome shotgun (WGS) entry which is preliminary data.</text>
</comment>
<evidence type="ECO:0000313" key="1">
    <source>
        <dbReference type="EMBL" id="POZ50699.1"/>
    </source>
</evidence>
<organism evidence="1 2">
    <name type="scientific">Methylovulum psychrotolerans</name>
    <dbReference type="NCBI Taxonomy" id="1704499"/>
    <lineage>
        <taxon>Bacteria</taxon>
        <taxon>Pseudomonadati</taxon>
        <taxon>Pseudomonadota</taxon>
        <taxon>Gammaproteobacteria</taxon>
        <taxon>Methylococcales</taxon>
        <taxon>Methylococcaceae</taxon>
        <taxon>Methylovulum</taxon>
    </lineage>
</organism>
<name>A0A2S5CIS9_9GAMM</name>
<evidence type="ECO:0000313" key="2">
    <source>
        <dbReference type="Proteomes" id="UP000237423"/>
    </source>
</evidence>
<protein>
    <submittedName>
        <fullName evidence="1">Uncharacterized protein</fullName>
    </submittedName>
</protein>